<evidence type="ECO:0000313" key="3">
    <source>
        <dbReference type="Proteomes" id="UP000236840"/>
    </source>
</evidence>
<keyword evidence="1" id="KW-1133">Transmembrane helix</keyword>
<evidence type="ECO:0000256" key="1">
    <source>
        <dbReference type="SAM" id="Phobius"/>
    </source>
</evidence>
<evidence type="ECO:0008006" key="4">
    <source>
        <dbReference type="Google" id="ProtNLM"/>
    </source>
</evidence>
<protein>
    <recommendedName>
        <fullName evidence="4">EamA domain-containing protein</fullName>
    </recommendedName>
</protein>
<gene>
    <name evidence="2" type="ORF">COZ90_00550</name>
</gene>
<feature type="transmembrane region" description="Helical" evidence="1">
    <location>
        <begin position="62"/>
        <end position="83"/>
    </location>
</feature>
<comment type="caution">
    <text evidence="2">The sequence shown here is derived from an EMBL/GenBank/DDBJ whole genome shotgun (WGS) entry which is preliminary data.</text>
</comment>
<reference evidence="3" key="1">
    <citation type="submission" date="2017-09" db="EMBL/GenBank/DDBJ databases">
        <title>Depth-based differentiation of microbial function through sediment-hosted aquifers and enrichment of novel symbionts in the deep terrestrial subsurface.</title>
        <authorList>
            <person name="Probst A.J."/>
            <person name="Ladd B."/>
            <person name="Jarett J.K."/>
            <person name="Geller-Mcgrath D.E."/>
            <person name="Sieber C.M.K."/>
            <person name="Emerson J.B."/>
            <person name="Anantharaman K."/>
            <person name="Thomas B.C."/>
            <person name="Malmstrom R."/>
            <person name="Stieglmeier M."/>
            <person name="Klingl A."/>
            <person name="Woyke T."/>
            <person name="Ryan C.M."/>
            <person name="Banfield J.F."/>
        </authorList>
    </citation>
    <scope>NUCLEOTIDE SEQUENCE [LARGE SCALE GENOMIC DNA]</scope>
</reference>
<dbReference type="EMBL" id="PFHJ01000014">
    <property type="protein sequence ID" value="PIW91499.1"/>
    <property type="molecule type" value="Genomic_DNA"/>
</dbReference>
<feature type="transmembrane region" description="Helical" evidence="1">
    <location>
        <begin position="279"/>
        <end position="298"/>
    </location>
</feature>
<feature type="transmembrane region" description="Helical" evidence="1">
    <location>
        <begin position="173"/>
        <end position="193"/>
    </location>
</feature>
<feature type="transmembrane region" description="Helical" evidence="1">
    <location>
        <begin position="148"/>
        <end position="167"/>
    </location>
</feature>
<feature type="transmembrane region" description="Helical" evidence="1">
    <location>
        <begin position="214"/>
        <end position="244"/>
    </location>
</feature>
<name>A0A2H9N1J4_9BACT</name>
<sequence length="299" mass="32730">MLWLTVTISAYFLLAIVALIDKYLISGPIPNPKVYAFYVGILGILALFLFPLGFLVPNSLDIILSLLAGALYIFALLGLIGALQLFEASRIVPAIGGFLPLSTFGLVYLFSGGEKLGIFQILAFISLIIGSILITFEKAKFITLKSLEISALTAFLFSLAFVLSKFVYLTQPFWSGFIWMRIGGFLAAIFFLFSKEVKEELFKKRVSFKPKTAGIFLSNQALGAGAFLLQNWAIALVPLGFLAFVNALEGTKYVFLLIFTALISLKLPQIIKEKISRKILIQKIIAILLIGGGLALLAI</sequence>
<organism evidence="2 3">
    <name type="scientific">Candidatus Nealsonbacteria bacterium CG_4_8_14_3_um_filter_37_36</name>
    <dbReference type="NCBI Taxonomy" id="1974688"/>
    <lineage>
        <taxon>Bacteria</taxon>
        <taxon>Candidatus Nealsoniibacteriota</taxon>
    </lineage>
</organism>
<feature type="transmembrane region" description="Helical" evidence="1">
    <location>
        <begin position="6"/>
        <end position="24"/>
    </location>
</feature>
<feature type="transmembrane region" description="Helical" evidence="1">
    <location>
        <begin position="90"/>
        <end position="110"/>
    </location>
</feature>
<accession>A0A2H9N1J4</accession>
<proteinExistence type="predicted"/>
<feature type="transmembrane region" description="Helical" evidence="1">
    <location>
        <begin position="36"/>
        <end position="56"/>
    </location>
</feature>
<keyword evidence="1" id="KW-0472">Membrane</keyword>
<feature type="transmembrane region" description="Helical" evidence="1">
    <location>
        <begin position="250"/>
        <end position="267"/>
    </location>
</feature>
<evidence type="ECO:0000313" key="2">
    <source>
        <dbReference type="EMBL" id="PIW91499.1"/>
    </source>
</evidence>
<dbReference type="AlphaFoldDB" id="A0A2H9N1J4"/>
<feature type="transmembrane region" description="Helical" evidence="1">
    <location>
        <begin position="116"/>
        <end position="136"/>
    </location>
</feature>
<dbReference type="Proteomes" id="UP000236840">
    <property type="component" value="Unassembled WGS sequence"/>
</dbReference>
<keyword evidence="1" id="KW-0812">Transmembrane</keyword>